<dbReference type="Gene3D" id="3.40.50.880">
    <property type="match status" value="1"/>
</dbReference>
<dbReference type="SUPFAM" id="SSF52317">
    <property type="entry name" value="Class I glutamine amidotransferase-like"/>
    <property type="match status" value="1"/>
</dbReference>
<dbReference type="InterPro" id="IPR029062">
    <property type="entry name" value="Class_I_gatase-like"/>
</dbReference>
<accession>A0A540VUU9</accession>
<dbReference type="InterPro" id="IPR044992">
    <property type="entry name" value="ChyE-like"/>
</dbReference>
<name>A0A540VUU9_9GAMM</name>
<evidence type="ECO:0000259" key="1">
    <source>
        <dbReference type="Pfam" id="PF00117"/>
    </source>
</evidence>
<dbReference type="PANTHER" id="PTHR42695:SF5">
    <property type="entry name" value="GLUTAMINE AMIDOTRANSFERASE YLR126C-RELATED"/>
    <property type="match status" value="1"/>
</dbReference>
<dbReference type="AlphaFoldDB" id="A0A540VUU9"/>
<dbReference type="Proteomes" id="UP000315400">
    <property type="component" value="Unassembled WGS sequence"/>
</dbReference>
<dbReference type="CDD" id="cd01741">
    <property type="entry name" value="GATase1_1"/>
    <property type="match status" value="1"/>
</dbReference>
<dbReference type="PANTHER" id="PTHR42695">
    <property type="entry name" value="GLUTAMINE AMIDOTRANSFERASE YLR126C-RELATED"/>
    <property type="match status" value="1"/>
</dbReference>
<feature type="domain" description="Glutamine amidotransferase" evidence="1">
    <location>
        <begin position="86"/>
        <end position="193"/>
    </location>
</feature>
<keyword evidence="2" id="KW-0808">Transferase</keyword>
<proteinExistence type="predicted"/>
<dbReference type="InterPro" id="IPR017926">
    <property type="entry name" value="GATASE"/>
</dbReference>
<dbReference type="EMBL" id="VIFK01000010">
    <property type="protein sequence ID" value="TQF00535.1"/>
    <property type="molecule type" value="Genomic_DNA"/>
</dbReference>
<reference evidence="2 3" key="1">
    <citation type="submission" date="2019-06" db="EMBL/GenBank/DDBJ databases">
        <title>Metagenome assembled Genome of Spiribacter salinus SL48-SHIP from the microbial mat of Salt Lake 48 (Novosibirsk region, Russia).</title>
        <authorList>
            <person name="Shipova A."/>
            <person name="Rozanov A.S."/>
            <person name="Bryanskaya A.V."/>
            <person name="Peltek S.E."/>
        </authorList>
    </citation>
    <scope>NUCLEOTIDE SEQUENCE [LARGE SCALE GENOMIC DNA]</scope>
    <source>
        <strain evidence="2">SL48-SHIP-2</strain>
    </source>
</reference>
<evidence type="ECO:0000313" key="2">
    <source>
        <dbReference type="EMBL" id="TQF00535.1"/>
    </source>
</evidence>
<protein>
    <submittedName>
        <fullName evidence="2">Glutamine amidotransferase</fullName>
    </submittedName>
</protein>
<dbReference type="Pfam" id="PF00117">
    <property type="entry name" value="GATase"/>
    <property type="match status" value="1"/>
</dbReference>
<organism evidence="2 3">
    <name type="scientific">Spiribacter salinus</name>
    <dbReference type="NCBI Taxonomy" id="1335746"/>
    <lineage>
        <taxon>Bacteria</taxon>
        <taxon>Pseudomonadati</taxon>
        <taxon>Pseudomonadota</taxon>
        <taxon>Gammaproteobacteria</taxon>
        <taxon>Chromatiales</taxon>
        <taxon>Ectothiorhodospiraceae</taxon>
        <taxon>Spiribacter</taxon>
    </lineage>
</organism>
<comment type="caution">
    <text evidence="2">The sequence shown here is derived from an EMBL/GenBank/DDBJ whole genome shotgun (WGS) entry which is preliminary data.</text>
</comment>
<dbReference type="PROSITE" id="PS51273">
    <property type="entry name" value="GATASE_TYPE_1"/>
    <property type="match status" value="1"/>
</dbReference>
<dbReference type="GO" id="GO:0005829">
    <property type="term" value="C:cytosol"/>
    <property type="evidence" value="ECO:0007669"/>
    <property type="project" value="TreeGrafter"/>
</dbReference>
<keyword evidence="2" id="KW-0315">Glutamine amidotransferase</keyword>
<gene>
    <name evidence="2" type="ORF">FKY71_02895</name>
</gene>
<evidence type="ECO:0000313" key="3">
    <source>
        <dbReference type="Proteomes" id="UP000315400"/>
    </source>
</evidence>
<sequence length="247" mass="27203">MALSESAPRTIGILLCDDLHEELRTRWSSYLSLFETLVADEVDDLTAVGYRVHAGEWPENPGAADAWLVTGSRASVHEPPEWVAPLQAFVRQIHAAGQPLVGVCFGHQLVHSALGGRTERSARGWHLGSYPVECHAGFAGLPAGGPLRLLAVHQDQVVEPAPGFQRLASSPDCHWYASYHEQVFTIQGHPEFDREFFSALMQRVRQKAGDQAVDAALGALPPDDDTLAIRRFMRDWLRGRPALSDAR</sequence>
<dbReference type="STRING" id="1260251.SPISAL_03580"/>
<dbReference type="GO" id="GO:0016740">
    <property type="term" value="F:transferase activity"/>
    <property type="evidence" value="ECO:0007669"/>
    <property type="project" value="UniProtKB-KW"/>
</dbReference>